<dbReference type="PANTHER" id="PTHR42847">
    <property type="entry name" value="ALKANESULFONATE MONOOXYGENASE"/>
    <property type="match status" value="1"/>
</dbReference>
<dbReference type="SUPFAM" id="SSF51679">
    <property type="entry name" value="Bacterial luciferase-like"/>
    <property type="match status" value="1"/>
</dbReference>
<protein>
    <submittedName>
        <fullName evidence="6">LLM class F420-dependent oxidoreductase</fullName>
    </submittedName>
</protein>
<evidence type="ECO:0000256" key="2">
    <source>
        <dbReference type="ARBA" id="ARBA00022643"/>
    </source>
</evidence>
<evidence type="ECO:0000313" key="7">
    <source>
        <dbReference type="Proteomes" id="UP001501509"/>
    </source>
</evidence>
<dbReference type="InterPro" id="IPR050172">
    <property type="entry name" value="SsuD_RutA_monooxygenase"/>
</dbReference>
<dbReference type="NCBIfam" id="TIGR03621">
    <property type="entry name" value="F420_MSMEG_2516"/>
    <property type="match status" value="1"/>
</dbReference>
<evidence type="ECO:0000256" key="4">
    <source>
        <dbReference type="ARBA" id="ARBA00023033"/>
    </source>
</evidence>
<keyword evidence="7" id="KW-1185">Reference proteome</keyword>
<organism evidence="6 7">
    <name type="scientific">Actinomadura fulvescens</name>
    <dbReference type="NCBI Taxonomy" id="46160"/>
    <lineage>
        <taxon>Bacteria</taxon>
        <taxon>Bacillati</taxon>
        <taxon>Actinomycetota</taxon>
        <taxon>Actinomycetes</taxon>
        <taxon>Streptosporangiales</taxon>
        <taxon>Thermomonosporaceae</taxon>
        <taxon>Actinomadura</taxon>
    </lineage>
</organism>
<dbReference type="RefSeq" id="WP_344540289.1">
    <property type="nucleotide sequence ID" value="NZ_BAAATD010000002.1"/>
</dbReference>
<feature type="domain" description="Luciferase-like" evidence="5">
    <location>
        <begin position="15"/>
        <end position="188"/>
    </location>
</feature>
<keyword evidence="1" id="KW-0285">Flavoprotein</keyword>
<dbReference type="PANTHER" id="PTHR42847:SF4">
    <property type="entry name" value="ALKANESULFONATE MONOOXYGENASE-RELATED"/>
    <property type="match status" value="1"/>
</dbReference>
<sequence length="302" mass="32002">MFRFAAVIRMAGSGRAWAEKARRLEDSGFGALLVPDHLVGPRFAPVAAMTAAACATSRLTVGTLVFANDFRHPAVLAKEAATVDVLSGGRLELGIGTGWMAHDYHRAGLTLDPPAVRVDRLTEAIDVLKGLWRGGPFSYEGRHYRIDGLEQEPVPVQRPGPRLMLGGGGPRMLRLAAREADIVNLTMRVRADGAGPDTADGGPDAFRRKIEIIRAEAGDRDVELGTSILSVGREAGPGAPAGWSAAAPGAQAGTPQVLTGDTAKICDDLRRWREELGLTYFVLHHESDLAAFTPAVSALAGS</sequence>
<dbReference type="EMBL" id="BAAATD010000002">
    <property type="protein sequence ID" value="GAA2589471.1"/>
    <property type="molecule type" value="Genomic_DNA"/>
</dbReference>
<keyword evidence="4" id="KW-0503">Monooxygenase</keyword>
<dbReference type="InterPro" id="IPR019923">
    <property type="entry name" value="Lucif-like_OxRdtase_MSMEG_2516"/>
</dbReference>
<keyword evidence="3" id="KW-0560">Oxidoreductase</keyword>
<dbReference type="InterPro" id="IPR011251">
    <property type="entry name" value="Luciferase-like_dom"/>
</dbReference>
<evidence type="ECO:0000256" key="3">
    <source>
        <dbReference type="ARBA" id="ARBA00023002"/>
    </source>
</evidence>
<name>A0ABP6BYF6_9ACTN</name>
<evidence type="ECO:0000259" key="5">
    <source>
        <dbReference type="Pfam" id="PF00296"/>
    </source>
</evidence>
<dbReference type="Pfam" id="PF00296">
    <property type="entry name" value="Bac_luciferase"/>
    <property type="match status" value="1"/>
</dbReference>
<evidence type="ECO:0000313" key="6">
    <source>
        <dbReference type="EMBL" id="GAA2589471.1"/>
    </source>
</evidence>
<dbReference type="InterPro" id="IPR036661">
    <property type="entry name" value="Luciferase-like_sf"/>
</dbReference>
<evidence type="ECO:0000256" key="1">
    <source>
        <dbReference type="ARBA" id="ARBA00022630"/>
    </source>
</evidence>
<proteinExistence type="predicted"/>
<keyword evidence="2" id="KW-0288">FMN</keyword>
<accession>A0ABP6BYF6</accession>
<dbReference type="Gene3D" id="3.20.20.30">
    <property type="entry name" value="Luciferase-like domain"/>
    <property type="match status" value="1"/>
</dbReference>
<reference evidence="7" key="1">
    <citation type="journal article" date="2019" name="Int. J. Syst. Evol. Microbiol.">
        <title>The Global Catalogue of Microorganisms (GCM) 10K type strain sequencing project: providing services to taxonomists for standard genome sequencing and annotation.</title>
        <authorList>
            <consortium name="The Broad Institute Genomics Platform"/>
            <consortium name="The Broad Institute Genome Sequencing Center for Infectious Disease"/>
            <person name="Wu L."/>
            <person name="Ma J."/>
        </authorList>
    </citation>
    <scope>NUCLEOTIDE SEQUENCE [LARGE SCALE GENOMIC DNA]</scope>
    <source>
        <strain evidence="7">JCM 6833</strain>
    </source>
</reference>
<gene>
    <name evidence="6" type="ORF">GCM10010411_22960</name>
</gene>
<comment type="caution">
    <text evidence="6">The sequence shown here is derived from an EMBL/GenBank/DDBJ whole genome shotgun (WGS) entry which is preliminary data.</text>
</comment>
<dbReference type="Proteomes" id="UP001501509">
    <property type="component" value="Unassembled WGS sequence"/>
</dbReference>